<proteinExistence type="predicted"/>
<feature type="signal peptide" evidence="2">
    <location>
        <begin position="1"/>
        <end position="24"/>
    </location>
</feature>
<feature type="compositionally biased region" description="Basic and acidic residues" evidence="1">
    <location>
        <begin position="35"/>
        <end position="59"/>
    </location>
</feature>
<name>A0ABR7WMU7_9SPHI</name>
<comment type="caution">
    <text evidence="3">The sequence shown here is derived from an EMBL/GenBank/DDBJ whole genome shotgun (WGS) entry which is preliminary data.</text>
</comment>
<accession>A0ABR7WMU7</accession>
<organism evidence="3 4">
    <name type="scientific">Mucilaginibacter pankratovii</name>
    <dbReference type="NCBI Taxonomy" id="2772110"/>
    <lineage>
        <taxon>Bacteria</taxon>
        <taxon>Pseudomonadati</taxon>
        <taxon>Bacteroidota</taxon>
        <taxon>Sphingobacteriia</taxon>
        <taxon>Sphingobacteriales</taxon>
        <taxon>Sphingobacteriaceae</taxon>
        <taxon>Mucilaginibacter</taxon>
    </lineage>
</organism>
<protein>
    <submittedName>
        <fullName evidence="3">Uncharacterized protein</fullName>
    </submittedName>
</protein>
<reference evidence="3 4" key="1">
    <citation type="submission" date="2020-09" db="EMBL/GenBank/DDBJ databases">
        <title>Novel species of Mucilaginibacter isolated from a glacier on the Tibetan Plateau.</title>
        <authorList>
            <person name="Liu Q."/>
            <person name="Xin Y.-H."/>
        </authorList>
    </citation>
    <scope>NUCLEOTIDE SEQUENCE [LARGE SCALE GENOMIC DNA]</scope>
    <source>
        <strain evidence="3 4">ZT4R22</strain>
    </source>
</reference>
<evidence type="ECO:0000313" key="4">
    <source>
        <dbReference type="Proteomes" id="UP000606600"/>
    </source>
</evidence>
<feature type="chain" id="PRO_5046266500" evidence="2">
    <location>
        <begin position="25"/>
        <end position="74"/>
    </location>
</feature>
<dbReference type="EMBL" id="JACWMY010000003">
    <property type="protein sequence ID" value="MBD1363483.1"/>
    <property type="molecule type" value="Genomic_DNA"/>
</dbReference>
<dbReference type="Proteomes" id="UP000606600">
    <property type="component" value="Unassembled WGS sequence"/>
</dbReference>
<evidence type="ECO:0000256" key="1">
    <source>
        <dbReference type="SAM" id="MobiDB-lite"/>
    </source>
</evidence>
<gene>
    <name evidence="3" type="ORF">IDJ77_06650</name>
</gene>
<evidence type="ECO:0000256" key="2">
    <source>
        <dbReference type="SAM" id="SignalP"/>
    </source>
</evidence>
<keyword evidence="4" id="KW-1185">Reference proteome</keyword>
<dbReference type="RefSeq" id="WP_191188158.1">
    <property type="nucleotide sequence ID" value="NZ_JACWMY010000003.1"/>
</dbReference>
<feature type="region of interest" description="Disordered" evidence="1">
    <location>
        <begin position="35"/>
        <end position="74"/>
    </location>
</feature>
<keyword evidence="2" id="KW-0732">Signal</keyword>
<evidence type="ECO:0000313" key="3">
    <source>
        <dbReference type="EMBL" id="MBD1363483.1"/>
    </source>
</evidence>
<sequence>MKKLFALLIAAALSSSAITLPAHAATYASFQHLKKDGTPDRRYNDNKHVKKDGTTDMRFRSSKKAAAAAKKKKS</sequence>